<dbReference type="EMBL" id="LCWV01000009">
    <property type="protein sequence ID" value="PWI70302.1"/>
    <property type="molecule type" value="Genomic_DNA"/>
</dbReference>
<reference evidence="1 2" key="1">
    <citation type="journal article" date="2016" name="Front. Microbiol.">
        <title>Genome and transcriptome sequences reveal the specific parasitism of the nematophagous Purpureocillium lilacinum 36-1.</title>
        <authorList>
            <person name="Xie J."/>
            <person name="Li S."/>
            <person name="Mo C."/>
            <person name="Xiao X."/>
            <person name="Peng D."/>
            <person name="Wang G."/>
            <person name="Xiao Y."/>
        </authorList>
    </citation>
    <scope>NUCLEOTIDE SEQUENCE [LARGE SCALE GENOMIC DNA]</scope>
    <source>
        <strain evidence="1 2">36-1</strain>
    </source>
</reference>
<accession>A0A2U3E720</accession>
<dbReference type="Proteomes" id="UP000245956">
    <property type="component" value="Unassembled WGS sequence"/>
</dbReference>
<organism evidence="1 2">
    <name type="scientific">Purpureocillium lilacinum</name>
    <name type="common">Paecilomyces lilacinus</name>
    <dbReference type="NCBI Taxonomy" id="33203"/>
    <lineage>
        <taxon>Eukaryota</taxon>
        <taxon>Fungi</taxon>
        <taxon>Dikarya</taxon>
        <taxon>Ascomycota</taxon>
        <taxon>Pezizomycotina</taxon>
        <taxon>Sordariomycetes</taxon>
        <taxon>Hypocreomycetidae</taxon>
        <taxon>Hypocreales</taxon>
        <taxon>Ophiocordycipitaceae</taxon>
        <taxon>Purpureocillium</taxon>
    </lineage>
</organism>
<evidence type="ECO:0000313" key="1">
    <source>
        <dbReference type="EMBL" id="PWI70302.1"/>
    </source>
</evidence>
<comment type="caution">
    <text evidence="1">The sequence shown here is derived from an EMBL/GenBank/DDBJ whole genome shotgun (WGS) entry which is preliminary data.</text>
</comment>
<sequence>MQPPRADRAPRAATTLACLLACIPHEGPSPLLLPKTCVSSPYLVRARWGWAKPSRSVIIHLIPPLPIAIPHRPPNTSTTESIHPPTHGIMGRYIPYASTRPSVASTQAPPIVHAPARASHHIAGKGNPHLPSLYLFYPALLLSSLPPT</sequence>
<gene>
    <name evidence="1" type="ORF">PCL_12701</name>
</gene>
<dbReference type="AlphaFoldDB" id="A0A2U3E720"/>
<evidence type="ECO:0000313" key="2">
    <source>
        <dbReference type="Proteomes" id="UP000245956"/>
    </source>
</evidence>
<name>A0A2U3E720_PURLI</name>
<protein>
    <submittedName>
        <fullName evidence="1">Uncharacterized protein</fullName>
    </submittedName>
</protein>
<proteinExistence type="predicted"/>